<dbReference type="Gene3D" id="3.40.50.1820">
    <property type="entry name" value="alpha/beta hydrolase"/>
    <property type="match status" value="1"/>
</dbReference>
<sequence>MSRQVSSQVSSSGYTRVQLDQMTRVADSLNQLSGNLLSLQGEWSLTGLQLERNRMTQTCPCLDGGQVLIQGHAAFPFDCAIRTCDCRCDDCRTLATILSDQAAALTEAYSLYSSAESFVTLILRGLLMTSSWPTPVGNLLTAAGISIAGYLGLSLFEGHMITMAEFLKKTGSLHQEALSDLSSRIAPRSASPIGRIAEWSCLAAHGSQRRLEVTQVRPTGGGLGSAHSIDQALENLQNLGSRDKGFAYDTVAVQKYRDTDGSTHWVVYIPGTSSHRDSAIGWGQNLQLMSDTASTRAEAASTRLVMEAMRRSGIAPGDRVSLVGHSQGGIVAATLSSDMADQYRFEHVVTAGAPIANHPIAPQTWVTSVEMKEELVSSLDARDNTDATNRLTVRGRDEGISPASVNGCYARQPVEFSSEVVESTHGMNYQRAAWQNALNKGVPKANEQDRHFAQSTNGDLVETTYYEGRQPADR</sequence>
<organism evidence="3 4">
    <name type="scientific">Bifidobacterium [indicum] DSM 20214 = LMG 11587</name>
    <dbReference type="NCBI Taxonomy" id="1341694"/>
    <lineage>
        <taxon>Bacteria</taxon>
        <taxon>Bacillati</taxon>
        <taxon>Actinomycetota</taxon>
        <taxon>Actinomycetes</taxon>
        <taxon>Bifidobacteriales</taxon>
        <taxon>Bifidobacteriaceae</taxon>
        <taxon>Bifidobacterium</taxon>
    </lineage>
</organism>
<dbReference type="InterPro" id="IPR029058">
    <property type="entry name" value="AB_hydrolase_fold"/>
</dbReference>
<evidence type="ECO:0000313" key="4">
    <source>
        <dbReference type="Proteomes" id="UP000028569"/>
    </source>
</evidence>
<dbReference type="EMBL" id="CP006018">
    <property type="protein sequence ID" value="AIC92141.1"/>
    <property type="molecule type" value="Genomic_DNA"/>
</dbReference>
<feature type="region of interest" description="Disordered" evidence="1">
    <location>
        <begin position="445"/>
        <end position="474"/>
    </location>
</feature>
<name>A0A087VUX2_9BIFI</name>
<evidence type="ECO:0000313" key="3">
    <source>
        <dbReference type="EMBL" id="AIC92141.1"/>
    </source>
</evidence>
<feature type="domain" description="GPI inositol-deacylase PGAP1-like alpha/beta" evidence="2">
    <location>
        <begin position="314"/>
        <end position="382"/>
    </location>
</feature>
<dbReference type="Proteomes" id="UP000028569">
    <property type="component" value="Chromosome"/>
</dbReference>
<protein>
    <recommendedName>
        <fullName evidence="2">GPI inositol-deacylase PGAP1-like alpha/beta domain-containing protein</fullName>
    </recommendedName>
</protein>
<dbReference type="InterPro" id="IPR012908">
    <property type="entry name" value="PGAP1-ab_dom-like"/>
</dbReference>
<reference evidence="3 4" key="1">
    <citation type="journal article" date="2014" name="Appl. Environ. Microbiol.">
        <title>Genomic encyclopedia of type strains of the genus Bifidobacterium.</title>
        <authorList>
            <person name="Milani C."/>
            <person name="Lugli G.A."/>
            <person name="Duranti S."/>
            <person name="Turroni F."/>
            <person name="Bottacini F."/>
            <person name="Mangifesta M."/>
            <person name="Sanchez B."/>
            <person name="Viappiani A."/>
            <person name="Mancabelli L."/>
            <person name="Taminiau B."/>
            <person name="Delcenserie V."/>
            <person name="Barrangou R."/>
            <person name="Margolles A."/>
            <person name="van Sinderen D."/>
            <person name="Ventura M."/>
        </authorList>
    </citation>
    <scope>NUCLEOTIDE SEQUENCE [LARGE SCALE GENOMIC DNA]</scope>
    <source>
        <strain evidence="3 4">LMG 11587</strain>
    </source>
</reference>
<dbReference type="RefSeq" id="WP_052108800.1">
    <property type="nucleotide sequence ID" value="NZ_CP006018.1"/>
</dbReference>
<proteinExistence type="predicted"/>
<accession>A0A087VUX2</accession>
<dbReference type="GO" id="GO:0016788">
    <property type="term" value="F:hydrolase activity, acting on ester bonds"/>
    <property type="evidence" value="ECO:0007669"/>
    <property type="project" value="InterPro"/>
</dbReference>
<gene>
    <name evidence="3" type="ORF">BINDI_0874</name>
</gene>
<evidence type="ECO:0000259" key="2">
    <source>
        <dbReference type="Pfam" id="PF07819"/>
    </source>
</evidence>
<dbReference type="HOGENOM" id="CLU_532838_0_0_11"/>
<dbReference type="Pfam" id="PF07819">
    <property type="entry name" value="PGAP1"/>
    <property type="match status" value="1"/>
</dbReference>
<dbReference type="KEGG" id="bii:BINDI_0874"/>
<dbReference type="AlphaFoldDB" id="A0A087VUX2"/>
<dbReference type="SUPFAM" id="SSF53474">
    <property type="entry name" value="alpha/beta-Hydrolases"/>
    <property type="match status" value="1"/>
</dbReference>
<dbReference type="OrthoDB" id="5095936at2"/>
<evidence type="ECO:0000256" key="1">
    <source>
        <dbReference type="SAM" id="MobiDB-lite"/>
    </source>
</evidence>
<keyword evidence="4" id="KW-1185">Reference proteome</keyword>